<gene>
    <name evidence="6" type="ORF">KQI42_13855</name>
</gene>
<comment type="caution">
    <text evidence="6">The sequence shown here is derived from an EMBL/GenBank/DDBJ whole genome shotgun (WGS) entry which is preliminary data.</text>
</comment>
<keyword evidence="3" id="KW-0520">NAD</keyword>
<evidence type="ECO:0000313" key="7">
    <source>
        <dbReference type="Proteomes" id="UP000749471"/>
    </source>
</evidence>
<organism evidence="6 7">
    <name type="scientific">Tissierella simiarum</name>
    <dbReference type="NCBI Taxonomy" id="2841534"/>
    <lineage>
        <taxon>Bacteria</taxon>
        <taxon>Bacillati</taxon>
        <taxon>Bacillota</taxon>
        <taxon>Tissierellia</taxon>
        <taxon>Tissierellales</taxon>
        <taxon>Tissierellaceae</taxon>
        <taxon>Tissierella</taxon>
    </lineage>
</organism>
<evidence type="ECO:0000256" key="1">
    <source>
        <dbReference type="ARBA" id="ARBA00007358"/>
    </source>
</evidence>
<dbReference type="Pfam" id="PF00465">
    <property type="entry name" value="Fe-ADH"/>
    <property type="match status" value="1"/>
</dbReference>
<evidence type="ECO:0000256" key="3">
    <source>
        <dbReference type="ARBA" id="ARBA00023027"/>
    </source>
</evidence>
<sequence>MNFSLNFPSNLIFGPNSVEEVGEKTKEFGEKCIIVTGKNSTKKSGALDKVLNSLSANKITSLVFNHIVDEPNTIMVDEVRKLAEEERADFIIGLGGGSPLDVAKAAAGLYGQEEDTLEYLNKKPFEYKGIPFIAIPTTSGTGSEITLNSVLYNSRTNNKASIAHPKFQSRLSIVDPILTYSMSPEVTASSGMDALTHAIESYTSKTANPVTKALAGEAIRLIGKSILKAVHNGNDSEARTNMALASTTAGLAFAQTGVGVAHAISHPLGAIFEISHGVGNAILLSPVIDFNDRDCHEQYVEIGKLLGGEKSASSQIKKLLRNMPIPQNLTEAGYKKGKEDLIIEKTYESRSLKKNPRQVNREDILEIIEKCL</sequence>
<feature type="domain" description="Alcohol dehydrogenase iron-type/glycerol dehydrogenase GldA" evidence="4">
    <location>
        <begin position="8"/>
        <end position="176"/>
    </location>
</feature>
<dbReference type="InterPro" id="IPR039697">
    <property type="entry name" value="Alcohol_dehydrogenase_Fe"/>
</dbReference>
<dbReference type="InterPro" id="IPR056798">
    <property type="entry name" value="ADH_Fe_C"/>
</dbReference>
<dbReference type="EMBL" id="JAHLPM010000012">
    <property type="protein sequence ID" value="MBU5439103.1"/>
    <property type="molecule type" value="Genomic_DNA"/>
</dbReference>
<feature type="domain" description="Fe-containing alcohol dehydrogenase-like C-terminal" evidence="5">
    <location>
        <begin position="187"/>
        <end position="370"/>
    </location>
</feature>
<accession>A0ABS6EAA0</accession>
<dbReference type="PANTHER" id="PTHR11496">
    <property type="entry name" value="ALCOHOL DEHYDROGENASE"/>
    <property type="match status" value="1"/>
</dbReference>
<keyword evidence="7" id="KW-1185">Reference proteome</keyword>
<dbReference type="InterPro" id="IPR018211">
    <property type="entry name" value="ADH_Fe_CS"/>
</dbReference>
<dbReference type="Proteomes" id="UP000749471">
    <property type="component" value="Unassembled WGS sequence"/>
</dbReference>
<comment type="similarity">
    <text evidence="1">Belongs to the iron-containing alcohol dehydrogenase family.</text>
</comment>
<evidence type="ECO:0000259" key="5">
    <source>
        <dbReference type="Pfam" id="PF25137"/>
    </source>
</evidence>
<dbReference type="CDD" id="cd08551">
    <property type="entry name" value="Fe-ADH"/>
    <property type="match status" value="1"/>
</dbReference>
<dbReference type="Pfam" id="PF25137">
    <property type="entry name" value="ADH_Fe_C"/>
    <property type="match status" value="1"/>
</dbReference>
<dbReference type="PANTHER" id="PTHR11496:SF102">
    <property type="entry name" value="ALCOHOL DEHYDROGENASE 4"/>
    <property type="match status" value="1"/>
</dbReference>
<reference evidence="6 7" key="1">
    <citation type="submission" date="2021-06" db="EMBL/GenBank/DDBJ databases">
        <authorList>
            <person name="Sun Q."/>
            <person name="Li D."/>
        </authorList>
    </citation>
    <scope>NUCLEOTIDE SEQUENCE [LARGE SCALE GENOMIC DNA]</scope>
    <source>
        <strain evidence="6 7">MSJ-40</strain>
    </source>
</reference>
<dbReference type="InterPro" id="IPR001670">
    <property type="entry name" value="ADH_Fe/GldA"/>
</dbReference>
<proteinExistence type="inferred from homology"/>
<keyword evidence="2" id="KW-0560">Oxidoreductase</keyword>
<evidence type="ECO:0000259" key="4">
    <source>
        <dbReference type="Pfam" id="PF00465"/>
    </source>
</evidence>
<protein>
    <submittedName>
        <fullName evidence="6">Iron-containing alcohol dehydrogenase</fullName>
    </submittedName>
</protein>
<dbReference type="PROSITE" id="PS00060">
    <property type="entry name" value="ADH_IRON_2"/>
    <property type="match status" value="1"/>
</dbReference>
<name>A0ABS6EAA0_9FIRM</name>
<evidence type="ECO:0000313" key="6">
    <source>
        <dbReference type="EMBL" id="MBU5439103.1"/>
    </source>
</evidence>
<evidence type="ECO:0000256" key="2">
    <source>
        <dbReference type="ARBA" id="ARBA00023002"/>
    </source>
</evidence>
<dbReference type="RefSeq" id="WP_216520812.1">
    <property type="nucleotide sequence ID" value="NZ_JAHLPM010000012.1"/>
</dbReference>